<evidence type="ECO:0000259" key="2">
    <source>
        <dbReference type="Pfam" id="PF13592"/>
    </source>
</evidence>
<evidence type="ECO:0000313" key="3">
    <source>
        <dbReference type="EMBL" id="MBQ0829849.1"/>
    </source>
</evidence>
<evidence type="ECO:0000313" key="4">
    <source>
        <dbReference type="Proteomes" id="UP000677875"/>
    </source>
</evidence>
<dbReference type="Pfam" id="PF13518">
    <property type="entry name" value="HTH_28"/>
    <property type="match status" value="1"/>
</dbReference>
<organism evidence="3 4">
    <name type="scientific">Streptomyces tagetis</name>
    <dbReference type="NCBI Taxonomy" id="2820809"/>
    <lineage>
        <taxon>Bacteria</taxon>
        <taxon>Bacillati</taxon>
        <taxon>Actinomycetota</taxon>
        <taxon>Actinomycetes</taxon>
        <taxon>Kitasatosporales</taxon>
        <taxon>Streptomycetaceae</taxon>
        <taxon>Streptomyces</taxon>
    </lineage>
</organism>
<sequence length="141" mass="15477">MRRLPRAAQGDLRLRVVSALKSGRVRTYGQAAGMFGVSERPVGTWWRASRTGGRQALFTSVREHRAGKGELIGESARGAVLLAMLDHTPAGLGQSGVMWSRASVRTLIRLVCGVSVTERGVGKWLRRHGFTPQRPARRSCR</sequence>
<dbReference type="InterPro" id="IPR055247">
    <property type="entry name" value="InsJ-like_HTH"/>
</dbReference>
<comment type="caution">
    <text evidence="3">The sequence shown here is derived from an EMBL/GenBank/DDBJ whole genome shotgun (WGS) entry which is preliminary data.</text>
</comment>
<gene>
    <name evidence="3" type="ORF">J5Y05_25665</name>
</gene>
<dbReference type="SUPFAM" id="SSF46689">
    <property type="entry name" value="Homeodomain-like"/>
    <property type="match status" value="1"/>
</dbReference>
<dbReference type="InterPro" id="IPR009057">
    <property type="entry name" value="Homeodomain-like_sf"/>
</dbReference>
<accession>A0A940XK31</accession>
<dbReference type="EMBL" id="JAGPNL010000008">
    <property type="protein sequence ID" value="MBQ0829849.1"/>
    <property type="molecule type" value="Genomic_DNA"/>
</dbReference>
<dbReference type="AlphaFoldDB" id="A0A940XK31"/>
<protein>
    <submittedName>
        <fullName evidence="3">Winged helix-turn-helix domain-containing protein</fullName>
    </submittedName>
</protein>
<feature type="domain" description="Insertion element IS150 protein InsJ-like helix-turn-helix" evidence="1">
    <location>
        <begin position="13"/>
        <end position="59"/>
    </location>
</feature>
<proteinExistence type="predicted"/>
<keyword evidence="4" id="KW-1185">Reference proteome</keyword>
<name>A0A940XK31_9ACTN</name>
<feature type="domain" description="Winged helix-turn helix" evidence="2">
    <location>
        <begin position="96"/>
        <end position="138"/>
    </location>
</feature>
<reference evidence="3" key="1">
    <citation type="submission" date="2021-04" db="EMBL/GenBank/DDBJ databases">
        <title>Genome seq and assembly of Streptomyces sp. RG38.</title>
        <authorList>
            <person name="Chhetri G."/>
        </authorList>
    </citation>
    <scope>NUCLEOTIDE SEQUENCE</scope>
    <source>
        <strain evidence="3">RG38</strain>
    </source>
</reference>
<evidence type="ECO:0000259" key="1">
    <source>
        <dbReference type="Pfam" id="PF13518"/>
    </source>
</evidence>
<dbReference type="Pfam" id="PF13592">
    <property type="entry name" value="HTH_33"/>
    <property type="match status" value="1"/>
</dbReference>
<dbReference type="InterPro" id="IPR025959">
    <property type="entry name" value="Winged_HTH_dom"/>
</dbReference>
<dbReference type="Proteomes" id="UP000677875">
    <property type="component" value="Unassembled WGS sequence"/>
</dbReference>